<dbReference type="Pfam" id="PF00497">
    <property type="entry name" value="SBP_bac_3"/>
    <property type="match status" value="3"/>
</dbReference>
<dbReference type="Pfam" id="PF01627">
    <property type="entry name" value="Hpt"/>
    <property type="match status" value="1"/>
</dbReference>
<feature type="transmembrane region" description="Helical" evidence="18">
    <location>
        <begin position="1126"/>
        <end position="1148"/>
    </location>
</feature>
<dbReference type="InterPro" id="IPR004358">
    <property type="entry name" value="Sig_transdc_His_kin-like_C"/>
</dbReference>
<reference evidence="26" key="1">
    <citation type="journal article" date="2009" name="Appl. Environ. Microbiol.">
        <title>Complete genome sequence of the chemolithoautotrophic marine magnetotactic coccus strain MC-1.</title>
        <authorList>
            <person name="Schubbe S."/>
            <person name="Williams T.J."/>
            <person name="Xie G."/>
            <person name="Kiss H.E."/>
            <person name="Brettin T.S."/>
            <person name="Martinez D."/>
            <person name="Ross C.A."/>
            <person name="Schuler D."/>
            <person name="Cox B.L."/>
            <person name="Nealson K.H."/>
            <person name="Bazylinski D.A."/>
        </authorList>
    </citation>
    <scope>NUCLEOTIDE SEQUENCE [LARGE SCALE GENOMIC DNA]</scope>
    <source>
        <strain evidence="26">ATCC BAA-1437 / JCM 17883 / MC-1</strain>
    </source>
</reference>
<feature type="modified residue" description="4-aspartylphosphate" evidence="17">
    <location>
        <position position="2286"/>
    </location>
</feature>
<dbReference type="CDD" id="cd00130">
    <property type="entry name" value="PAS"/>
    <property type="match status" value="3"/>
</dbReference>
<dbReference type="Pfam" id="PF02518">
    <property type="entry name" value="HATPase_c"/>
    <property type="match status" value="1"/>
</dbReference>
<dbReference type="CDD" id="cd17546">
    <property type="entry name" value="REC_hyHK_CKI1_RcsC-like"/>
    <property type="match status" value="2"/>
</dbReference>
<keyword evidence="9 25" id="KW-0418">Kinase</keyword>
<dbReference type="InterPro" id="IPR003661">
    <property type="entry name" value="HisK_dim/P_dom"/>
</dbReference>
<keyword evidence="10" id="KW-0067">ATP-binding</keyword>
<dbReference type="PROSITE" id="PS50894">
    <property type="entry name" value="HPT"/>
    <property type="match status" value="1"/>
</dbReference>
<dbReference type="EMBL" id="CP000471">
    <property type="protein sequence ID" value="ABK45895.1"/>
    <property type="molecule type" value="Genomic_DNA"/>
</dbReference>
<evidence type="ECO:0000256" key="3">
    <source>
        <dbReference type="ARBA" id="ARBA00012438"/>
    </source>
</evidence>
<evidence type="ECO:0000256" key="8">
    <source>
        <dbReference type="ARBA" id="ARBA00022741"/>
    </source>
</evidence>
<sequence length="2654" mass="293385" precursor="true">MMRMLLLVLVGLLAWLPSSWAGDEPPIHADIRHRPPEMIVHGGFMGGPLKEVLEQAAAKLQRKVVWRSVPFSESYKDLQSGAVDVVPRTIRTAEREPFVHFLGPIGQQNKAILFLLRKGQERQIRSLADLHGLTVGVKPKTAYFPAFDQDESITKLPTEGGDYGLVTRLIEGTADVVAVLDQAAMESALAGLGFKDYAYAPFRHEQIIENYFGFSKNSPLAAVAPALNHLLQEMAASGQIEAIYARHQANPMPIAEHGSLLTVAEKAWLATHPEPLLVHNEQDYPPFNYVVEGRPSGFSIDFMDLVAAKLGLTIRYVTGPRWSEFLEQMQQGKLDIMLNIVQTEARDHYLNFTRPYVDNPPVFVTRQDQPPVRRFEELVGRRVAVPEGFFYQELMGNRYPEIQQHLTKGMLEALQAVAGGEADAAVGGLAIENWLIQTYGLTNLRVDSLIRDTAFSNQLRMAVHKEQPLLAALLQKGIDAVTQEELGALQRKWFGGAVDPGSERVAVGENLGLVPQERVWLREHPNIRLGVDPARPPFEFMDRNGIHKGMISDYVKEVEQSIGVRMEPVQNLDWEAMLARAKRGEIDVISALSPSPERRKQFLFSRPYMQVPIAVLTRNTVEDLQKMDNLRETRLGVVKGYMTEELVRRNHPQQKIFPYKNLEVALKALSVGEVDALLANQLAAVHRVNELAITNLKVNFVSPYSDDLAFGIRQDWQPLVAIMDKAIAAIPASERERIQRSWGGGSLTQGMEPSQLESIPYGRLGWMVLALVGVLLVVERILDRSGADVQSFYRSRSAKTLGVSLVAVLMVFVVVMAWLFIEHQERQTRQRTGESLSTLLQTTHEALSIWVRGNRNFLQAMARDLEIRHYTQALVASDLADLSRNPAQQEMAAHFQRVILAREAQSFALLDATGTIRFSTNSHDLGKQHALASLRADALAKVFAGEGVFIAPLLEPVEGEARPSLFMMEPVKNATGQTLAALAQRLDPTQEWTRIANVGRLNKTGETYLFNQAGILASESRFLYQLKQLKLVGEQENSILNLRLGDPGGDLFKGYTPHKTRDQYPLTRMAQAAIKGQSGQDIEGYRDYRGVPVLGVWLWDSELGLGMVSEVDVQDALTSYYANRNALLWVLAVTLLLSLALTVFSALLGERANRQLLKSKDELEDMVQSRTMALNRASEGLNLALSSMSNGLIMLDQALTILIVNGHYLSLLQLPETLVGVGKPIEPVVRYLVVRGDYGAVDEESMVRQQLQSMRQQQSGNIELNTPDRRSIDVHQAPTETGGMVFTLTDVTERKRSEERLNLALEGGSLGYWDVNLITDEMVVNQRWAEMLGYGLDEISPVLRQTWLETIHPEDRELVLARGNDYRAGVLDRYEVEYRARAKDGTARWLVSRGAIMEHQEDGQPRRMVGTVQDITERKLMEAALSESEERSRLILTSVTDGIFGMDAQGCTTFVNPAAAAMLGYREDELTGMLMHDTVHHSHPDGSPYAHEQCPMRAAFAEGAVRVITDEVLWHKDGHAFPVEYTAVPMQKRGKRVGAVVVFRDITQRKADEKRLAESEQRLVLALQGANLGLWDWQAETGSLITNDIWSAMIGYTKEALDARYGNTFERWLALVHADDLPETQQRLEAHLRGETEEFRAEYRMLTESGEWKWILDIGRGVEWDEQGVAKRLVGIHQDIDALKRSAEQLRLANFLSDQALDLSQAGYWHVPLTAEDGYYNSSERAAAVFGDPPRPDWRYHVMDEWFANVEAGDKLASAATLANFTAAINGTVPRYDSIYAYKRPLDGKVVWIHAMGHVERDEQGKATDMYGITMDITASKLAADAIQQAKEIADAANQAKSDFLANMSHEIRTPMNAIIGMSHLALQTDLNGRQRNYITKVKRSAEALLGIINDILDFSKIEAGKLTMEFIDFRLEDVLDNLSNLVGLKAEEKGLELHFSLPPGLHTALKGDPLRLGQVLINLGNNAVKFTAHGDVVVKVQQLERTTERIKLYFSVKDSGIGMTPEQKGLLFKSFSQADASTTRKFGGTGLGLAISKRLVEMMEGEIDVDSVPEQGSDFHFSAWFGLGEVRGEETLRVERDLANLHLLVVDDNSTAREILAEMAQSFGFRVDTAESGAAALAKVEAAAALNDPVQVVLMDWKMPDMDGLQTARAMQHNDDLQELPMVIMVTAYGREEAVQAATGVELKGFLTKPVSPSTLLDAVMGALGREGVSGRRAHERQVEESEAIILLRGAKVLLVEDNEINQELALELLANAGILAKLAENGVEALQALQREPFDGVLMDVQMPIMDGYTATREIRKQAAFKDLPVIAMTANVMAADLEKAKAAGMQAHVSKPIDVREMFTTMAQWIKPSGLVVEPVLAVTTAEPVDVGEGDAFPTSLPGIHLQEGLARSGGDVSLYRRLLGKFRENQAAALVRMQGHLQQGEREDAVRQIHTLKGVSGTLGARDLFEAAKALEANLKAHDTPVDEALLATTEQALQQVLGGLAFTAQVSSPADGVQAEPLAQRLSALRRLLEEDDVASARLVEPLLPMLAGSPLAPLAKQLSEAVSGYDFEAALLALQALEAAVAGADEGAQIDLPQVREAARALLHLLEEDDTAAGEAAEALSQMLQSVSSLGEDAHQAGQLAERYAFEEAATVVRALLAKLEQLG</sequence>
<dbReference type="InterPro" id="IPR035965">
    <property type="entry name" value="PAS-like_dom_sf"/>
</dbReference>
<feature type="domain" description="PAS" evidence="22">
    <location>
        <begin position="1428"/>
        <end position="1503"/>
    </location>
</feature>
<evidence type="ECO:0000256" key="18">
    <source>
        <dbReference type="SAM" id="Phobius"/>
    </source>
</evidence>
<evidence type="ECO:0000259" key="24">
    <source>
        <dbReference type="PROSITE" id="PS50894"/>
    </source>
</evidence>
<dbReference type="PROSITE" id="PS50109">
    <property type="entry name" value="HIS_KIN"/>
    <property type="match status" value="1"/>
</dbReference>
<evidence type="ECO:0000313" key="26">
    <source>
        <dbReference type="Proteomes" id="UP000002586"/>
    </source>
</evidence>
<dbReference type="InterPro" id="IPR000014">
    <property type="entry name" value="PAS"/>
</dbReference>
<dbReference type="NCBIfam" id="TIGR00229">
    <property type="entry name" value="sensory_box"/>
    <property type="match status" value="3"/>
</dbReference>
<evidence type="ECO:0000256" key="9">
    <source>
        <dbReference type="ARBA" id="ARBA00022777"/>
    </source>
</evidence>
<dbReference type="eggNOG" id="COG0642">
    <property type="taxonomic scope" value="Bacteria"/>
</dbReference>
<dbReference type="Pfam" id="PF00512">
    <property type="entry name" value="HisKA"/>
    <property type="match status" value="1"/>
</dbReference>
<dbReference type="SUPFAM" id="SSF55874">
    <property type="entry name" value="ATPase domain of HSP90 chaperone/DNA topoisomerase II/histidine kinase"/>
    <property type="match status" value="1"/>
</dbReference>
<dbReference type="GO" id="GO:0005886">
    <property type="term" value="C:plasma membrane"/>
    <property type="evidence" value="ECO:0007669"/>
    <property type="project" value="UniProtKB-SubCell"/>
</dbReference>
<evidence type="ECO:0000256" key="14">
    <source>
        <dbReference type="ARBA" id="ARBA00064003"/>
    </source>
</evidence>
<feature type="modified residue" description="Phosphohistidine" evidence="16">
    <location>
        <position position="2438"/>
    </location>
</feature>
<keyword evidence="7 18" id="KW-0812">Transmembrane</keyword>
<keyword evidence="5 17" id="KW-0597">Phosphoprotein</keyword>
<evidence type="ECO:0000256" key="6">
    <source>
        <dbReference type="ARBA" id="ARBA00022679"/>
    </source>
</evidence>
<dbReference type="RefSeq" id="WP_011714952.1">
    <property type="nucleotide sequence ID" value="NC_008576.1"/>
</dbReference>
<dbReference type="PROSITE" id="PS50113">
    <property type="entry name" value="PAC"/>
    <property type="match status" value="4"/>
</dbReference>
<feature type="domain" description="PAC" evidence="23">
    <location>
        <begin position="1374"/>
        <end position="1427"/>
    </location>
</feature>
<dbReference type="Pfam" id="PF00072">
    <property type="entry name" value="Response_reg"/>
    <property type="match status" value="2"/>
</dbReference>
<feature type="domain" description="PAC" evidence="23">
    <location>
        <begin position="1639"/>
        <end position="1692"/>
    </location>
</feature>
<dbReference type="PANTHER" id="PTHR45339">
    <property type="entry name" value="HYBRID SIGNAL TRANSDUCTION HISTIDINE KINASE J"/>
    <property type="match status" value="1"/>
</dbReference>
<evidence type="ECO:0000259" key="21">
    <source>
        <dbReference type="PROSITE" id="PS50110"/>
    </source>
</evidence>
<dbReference type="InterPro" id="IPR036641">
    <property type="entry name" value="HPT_dom_sf"/>
</dbReference>
<feature type="domain" description="HPt" evidence="24">
    <location>
        <begin position="2399"/>
        <end position="2489"/>
    </location>
</feature>
<dbReference type="InterPro" id="IPR013655">
    <property type="entry name" value="PAS_fold_3"/>
</dbReference>
<evidence type="ECO:0000256" key="17">
    <source>
        <dbReference type="PROSITE-ProRule" id="PRU00169"/>
    </source>
</evidence>
<comment type="subunit">
    <text evidence="14">At low DSF concentrations, interacts with RpfF.</text>
</comment>
<evidence type="ECO:0000256" key="13">
    <source>
        <dbReference type="ARBA" id="ARBA00023136"/>
    </source>
</evidence>
<dbReference type="GO" id="GO:0005524">
    <property type="term" value="F:ATP binding"/>
    <property type="evidence" value="ECO:0007669"/>
    <property type="project" value="UniProtKB-KW"/>
</dbReference>
<dbReference type="Gene3D" id="1.10.287.130">
    <property type="match status" value="1"/>
</dbReference>
<comment type="subcellular location">
    <subcellularLocation>
        <location evidence="2">Cell membrane</location>
        <topology evidence="2">Multi-pass membrane protein</topology>
    </subcellularLocation>
</comment>
<dbReference type="GO" id="GO:0006355">
    <property type="term" value="P:regulation of DNA-templated transcription"/>
    <property type="evidence" value="ECO:0007669"/>
    <property type="project" value="InterPro"/>
</dbReference>
<evidence type="ECO:0000313" key="25">
    <source>
        <dbReference type="EMBL" id="ABK45895.1"/>
    </source>
</evidence>
<keyword evidence="26" id="KW-1185">Reference proteome</keyword>
<dbReference type="InterPro" id="IPR013767">
    <property type="entry name" value="PAS_fold"/>
</dbReference>
<comment type="catalytic activity">
    <reaction evidence="1">
        <text>ATP + protein L-histidine = ADP + protein N-phospho-L-histidine.</text>
        <dbReference type="EC" id="2.7.13.3"/>
    </reaction>
</comment>
<dbReference type="SMART" id="SM00086">
    <property type="entry name" value="PAC"/>
    <property type="match status" value="4"/>
</dbReference>
<evidence type="ECO:0000256" key="4">
    <source>
        <dbReference type="ARBA" id="ARBA00022475"/>
    </source>
</evidence>
<dbReference type="Gene3D" id="1.20.120.160">
    <property type="entry name" value="HPT domain"/>
    <property type="match status" value="1"/>
</dbReference>
<organism evidence="25 26">
    <name type="scientific">Magnetococcus marinus (strain ATCC BAA-1437 / JCM 17883 / MC-1)</name>
    <dbReference type="NCBI Taxonomy" id="156889"/>
    <lineage>
        <taxon>Bacteria</taxon>
        <taxon>Pseudomonadati</taxon>
        <taxon>Pseudomonadota</taxon>
        <taxon>Magnetococcia</taxon>
        <taxon>Magnetococcales</taxon>
        <taxon>Magnetococcaceae</taxon>
        <taxon>Magnetococcus</taxon>
    </lineage>
</organism>
<feature type="domain" description="PAC" evidence="23">
    <location>
        <begin position="1776"/>
        <end position="1829"/>
    </location>
</feature>
<evidence type="ECO:0000256" key="5">
    <source>
        <dbReference type="ARBA" id="ARBA00022553"/>
    </source>
</evidence>
<feature type="domain" description="PAC" evidence="23">
    <location>
        <begin position="1501"/>
        <end position="1558"/>
    </location>
</feature>
<evidence type="ECO:0000259" key="20">
    <source>
        <dbReference type="PROSITE" id="PS50109"/>
    </source>
</evidence>
<dbReference type="InterPro" id="IPR001610">
    <property type="entry name" value="PAC"/>
</dbReference>
<evidence type="ECO:0000256" key="12">
    <source>
        <dbReference type="ARBA" id="ARBA00023012"/>
    </source>
</evidence>
<name>A0LD52_MAGMM</name>
<keyword evidence="4" id="KW-1003">Cell membrane</keyword>
<dbReference type="CDD" id="cd16922">
    <property type="entry name" value="HATPase_EvgS-ArcB-TorS-like"/>
    <property type="match status" value="1"/>
</dbReference>
<keyword evidence="13 18" id="KW-0472">Membrane</keyword>
<dbReference type="PROSITE" id="PS50110">
    <property type="entry name" value="RESPONSE_REGULATORY"/>
    <property type="match status" value="2"/>
</dbReference>
<feature type="domain" description="Histidine kinase" evidence="20">
    <location>
        <begin position="1847"/>
        <end position="2068"/>
    </location>
</feature>
<dbReference type="SUPFAM" id="SSF47226">
    <property type="entry name" value="Histidine-containing phosphotransfer domain, HPT domain"/>
    <property type="match status" value="1"/>
</dbReference>
<dbReference type="GO" id="GO:0000155">
    <property type="term" value="F:phosphorelay sensor kinase activity"/>
    <property type="evidence" value="ECO:0007669"/>
    <property type="project" value="InterPro"/>
</dbReference>
<dbReference type="Gene3D" id="3.40.50.2300">
    <property type="match status" value="2"/>
</dbReference>
<dbReference type="CDD" id="cd01007">
    <property type="entry name" value="PBP2_BvgS_HisK_like"/>
    <property type="match status" value="2"/>
</dbReference>
<keyword evidence="6 25" id="KW-0808">Transferase</keyword>
<dbReference type="OrthoDB" id="9801651at2"/>
<evidence type="ECO:0000259" key="22">
    <source>
        <dbReference type="PROSITE" id="PS50112"/>
    </source>
</evidence>
<dbReference type="Proteomes" id="UP000002586">
    <property type="component" value="Chromosome"/>
</dbReference>
<dbReference type="SMART" id="SM00388">
    <property type="entry name" value="HisKA"/>
    <property type="match status" value="1"/>
</dbReference>
<dbReference type="SMART" id="SM00091">
    <property type="entry name" value="PAS"/>
    <property type="match status" value="4"/>
</dbReference>
<dbReference type="PROSITE" id="PS50112">
    <property type="entry name" value="PAS"/>
    <property type="match status" value="1"/>
</dbReference>
<dbReference type="SUPFAM" id="SSF55785">
    <property type="entry name" value="PYP-like sensor domain (PAS domain)"/>
    <property type="match status" value="4"/>
</dbReference>
<feature type="transmembrane region" description="Helical" evidence="18">
    <location>
        <begin position="803"/>
        <end position="821"/>
    </location>
</feature>
<dbReference type="InterPro" id="IPR036097">
    <property type="entry name" value="HisK_dim/P_sf"/>
</dbReference>
<feature type="chain" id="PRO_5002626035" description="Sensory/regulatory protein RpfC" evidence="19">
    <location>
        <begin position="22"/>
        <end position="2654"/>
    </location>
</feature>
<dbReference type="PRINTS" id="PR00344">
    <property type="entry name" value="BCTRLSENSOR"/>
</dbReference>
<evidence type="ECO:0000256" key="1">
    <source>
        <dbReference type="ARBA" id="ARBA00000085"/>
    </source>
</evidence>
<evidence type="ECO:0000256" key="16">
    <source>
        <dbReference type="PROSITE-ProRule" id="PRU00110"/>
    </source>
</evidence>
<dbReference type="SUPFAM" id="SSF47384">
    <property type="entry name" value="Homodimeric domain of signal transducing histidine kinase"/>
    <property type="match status" value="1"/>
</dbReference>
<dbReference type="eggNOG" id="COG2202">
    <property type="taxonomic scope" value="Bacteria"/>
</dbReference>
<dbReference type="eggNOG" id="COG0784">
    <property type="taxonomic scope" value="Bacteria"/>
</dbReference>
<evidence type="ECO:0000256" key="10">
    <source>
        <dbReference type="ARBA" id="ARBA00022840"/>
    </source>
</evidence>
<dbReference type="InterPro" id="IPR005467">
    <property type="entry name" value="His_kinase_dom"/>
</dbReference>
<keyword evidence="12" id="KW-0902">Two-component regulatory system</keyword>
<dbReference type="InterPro" id="IPR011006">
    <property type="entry name" value="CheY-like_superfamily"/>
</dbReference>
<dbReference type="SMART" id="SM00387">
    <property type="entry name" value="HATPase_c"/>
    <property type="match status" value="1"/>
</dbReference>
<keyword evidence="8" id="KW-0547">Nucleotide-binding</keyword>
<dbReference type="InterPro" id="IPR003594">
    <property type="entry name" value="HATPase_dom"/>
</dbReference>
<dbReference type="EC" id="2.7.13.3" evidence="3"/>
<dbReference type="Pfam" id="PF12860">
    <property type="entry name" value="PAS_7"/>
    <property type="match status" value="1"/>
</dbReference>
<feature type="signal peptide" evidence="19">
    <location>
        <begin position="1"/>
        <end position="21"/>
    </location>
</feature>
<evidence type="ECO:0000256" key="19">
    <source>
        <dbReference type="SAM" id="SignalP"/>
    </source>
</evidence>
<evidence type="ECO:0000256" key="11">
    <source>
        <dbReference type="ARBA" id="ARBA00022989"/>
    </source>
</evidence>
<dbReference type="InterPro" id="IPR001789">
    <property type="entry name" value="Sig_transdc_resp-reg_receiver"/>
</dbReference>
<dbReference type="InterPro" id="IPR001638">
    <property type="entry name" value="Solute-binding_3/MltF_N"/>
</dbReference>
<dbReference type="SMART" id="SM00062">
    <property type="entry name" value="PBPb"/>
    <property type="match status" value="3"/>
</dbReference>
<dbReference type="Gene3D" id="2.10.70.100">
    <property type="match status" value="2"/>
</dbReference>
<dbReference type="Gene3D" id="3.30.565.10">
    <property type="entry name" value="Histidine kinase-like ATPase, C-terminal domain"/>
    <property type="match status" value="1"/>
</dbReference>
<evidence type="ECO:0000259" key="23">
    <source>
        <dbReference type="PROSITE" id="PS50113"/>
    </source>
</evidence>
<evidence type="ECO:0000256" key="7">
    <source>
        <dbReference type="ARBA" id="ARBA00022692"/>
    </source>
</evidence>
<evidence type="ECO:0000256" key="15">
    <source>
        <dbReference type="ARBA" id="ARBA00068150"/>
    </source>
</evidence>
<dbReference type="FunFam" id="1.10.287.130:FF:000002">
    <property type="entry name" value="Two-component osmosensing histidine kinase"/>
    <property type="match status" value="1"/>
</dbReference>
<keyword evidence="11 18" id="KW-1133">Transmembrane helix</keyword>
<dbReference type="InterPro" id="IPR000700">
    <property type="entry name" value="PAS-assoc_C"/>
</dbReference>
<dbReference type="SUPFAM" id="SSF53850">
    <property type="entry name" value="Periplasmic binding protein-like II"/>
    <property type="match status" value="3"/>
</dbReference>
<dbReference type="FunFam" id="3.30.565.10:FF:000010">
    <property type="entry name" value="Sensor histidine kinase RcsC"/>
    <property type="match status" value="1"/>
</dbReference>
<dbReference type="InterPro" id="IPR008207">
    <property type="entry name" value="Sig_transdc_His_kin_Hpt_dom"/>
</dbReference>
<dbReference type="CDD" id="cd00088">
    <property type="entry name" value="HPT"/>
    <property type="match status" value="1"/>
</dbReference>
<dbReference type="eggNOG" id="COG2198">
    <property type="taxonomic scope" value="Bacteria"/>
</dbReference>
<dbReference type="InterPro" id="IPR036890">
    <property type="entry name" value="HATPase_C_sf"/>
</dbReference>
<dbReference type="Gene3D" id="3.40.190.10">
    <property type="entry name" value="Periplasmic binding protein-like II"/>
    <property type="match status" value="6"/>
</dbReference>
<dbReference type="Pfam" id="PF08447">
    <property type="entry name" value="PAS_3"/>
    <property type="match status" value="2"/>
</dbReference>
<dbReference type="KEGG" id="mgm:Mmc1_3409"/>
<dbReference type="CDD" id="cd00082">
    <property type="entry name" value="HisKA"/>
    <property type="match status" value="1"/>
</dbReference>
<feature type="domain" description="Response regulatory" evidence="21">
    <location>
        <begin position="2237"/>
        <end position="2353"/>
    </location>
</feature>
<dbReference type="HOGENOM" id="CLU_227580_0_0_5"/>
<accession>A0LD52</accession>
<protein>
    <recommendedName>
        <fullName evidence="15">Sensory/regulatory protein RpfC</fullName>
        <ecNumber evidence="3">2.7.13.3</ecNumber>
    </recommendedName>
</protein>
<dbReference type="Pfam" id="PF00989">
    <property type="entry name" value="PAS"/>
    <property type="match status" value="1"/>
</dbReference>
<dbReference type="STRING" id="156889.Mmc1_3409"/>
<keyword evidence="19" id="KW-0732">Signal</keyword>
<dbReference type="Gene3D" id="3.30.450.20">
    <property type="entry name" value="PAS domain"/>
    <property type="match status" value="4"/>
</dbReference>
<proteinExistence type="predicted"/>
<dbReference type="PANTHER" id="PTHR45339:SF1">
    <property type="entry name" value="HYBRID SIGNAL TRANSDUCTION HISTIDINE KINASE J"/>
    <property type="match status" value="1"/>
</dbReference>
<reference evidence="25 26" key="2">
    <citation type="journal article" date="2012" name="Int. J. Syst. Evol. Microbiol.">
        <title>Magnetococcus marinus gen. nov., sp. nov., a marine, magnetotactic bacterium that represents a novel lineage (Magnetococcaceae fam. nov.; Magnetococcales ord. nov.) at the base of the Alphaproteobacteria.</title>
        <authorList>
            <person name="Bazylinski D.A."/>
            <person name="Williams T.J."/>
            <person name="Lefevre C.T."/>
            <person name="Berg R.J."/>
            <person name="Zhang C.L."/>
            <person name="Bowser S.S."/>
            <person name="Dean A.J."/>
            <person name="Beveridge T.J."/>
        </authorList>
    </citation>
    <scope>NUCLEOTIDE SEQUENCE [LARGE SCALE GENOMIC DNA]</scope>
    <source>
        <strain evidence="26">ATCC BAA-1437 / JCM 17883 / MC-1</strain>
    </source>
</reference>
<feature type="modified residue" description="4-aspartylphosphate" evidence="17">
    <location>
        <position position="2141"/>
    </location>
</feature>
<dbReference type="SUPFAM" id="SSF52172">
    <property type="entry name" value="CheY-like"/>
    <property type="match status" value="2"/>
</dbReference>
<evidence type="ECO:0000256" key="2">
    <source>
        <dbReference type="ARBA" id="ARBA00004651"/>
    </source>
</evidence>
<feature type="domain" description="Response regulatory" evidence="21">
    <location>
        <begin position="2087"/>
        <end position="2209"/>
    </location>
</feature>
<dbReference type="SMART" id="SM00448">
    <property type="entry name" value="REC"/>
    <property type="match status" value="2"/>
</dbReference>
<dbReference type="eggNOG" id="COG0834">
    <property type="taxonomic scope" value="Bacteria"/>
</dbReference>
<gene>
    <name evidence="25" type="ordered locus">Mmc1_3409</name>
</gene>